<protein>
    <submittedName>
        <fullName evidence="2">Uncharacterized protein</fullName>
    </submittedName>
</protein>
<evidence type="ECO:0000313" key="3">
    <source>
        <dbReference type="Proteomes" id="UP001178507"/>
    </source>
</evidence>
<name>A0AA36MM73_9DINO</name>
<sequence>MVHAGETGFHLMSAPPFPFQPFSLRPALIFHKLYHSSRGIQVNHWVLLPCYLVSLFLTLAVFWAQILAFALLAVYALAVTGAFMGGSYTLCVLSPCLFLAWAIADSLGNPWWPIRFALGQAGCLVSLLLQLLGHKLCEKLKPEPAPMHGFVAAPMLEWQVVWMEAYLALIPRPPPEWLFNLEEPQQVFAEAERMRLERESLLG</sequence>
<organism evidence="2 3">
    <name type="scientific">Effrenium voratum</name>
    <dbReference type="NCBI Taxonomy" id="2562239"/>
    <lineage>
        <taxon>Eukaryota</taxon>
        <taxon>Sar</taxon>
        <taxon>Alveolata</taxon>
        <taxon>Dinophyceae</taxon>
        <taxon>Suessiales</taxon>
        <taxon>Symbiodiniaceae</taxon>
        <taxon>Effrenium</taxon>
    </lineage>
</organism>
<keyword evidence="1" id="KW-1133">Transmembrane helix</keyword>
<gene>
    <name evidence="2" type="ORF">EVOR1521_LOCUS6490</name>
</gene>
<dbReference type="Proteomes" id="UP001178507">
    <property type="component" value="Unassembled WGS sequence"/>
</dbReference>
<keyword evidence="1" id="KW-0472">Membrane</keyword>
<dbReference type="AlphaFoldDB" id="A0AA36MM73"/>
<feature type="transmembrane region" description="Helical" evidence="1">
    <location>
        <begin position="85"/>
        <end position="104"/>
    </location>
</feature>
<comment type="caution">
    <text evidence="2">The sequence shown here is derived from an EMBL/GenBank/DDBJ whole genome shotgun (WGS) entry which is preliminary data.</text>
</comment>
<feature type="transmembrane region" description="Helical" evidence="1">
    <location>
        <begin position="110"/>
        <end position="132"/>
    </location>
</feature>
<feature type="transmembrane region" description="Helical" evidence="1">
    <location>
        <begin position="51"/>
        <end position="78"/>
    </location>
</feature>
<dbReference type="EMBL" id="CAUJNA010000489">
    <property type="protein sequence ID" value="CAJ1377774.1"/>
    <property type="molecule type" value="Genomic_DNA"/>
</dbReference>
<keyword evidence="3" id="KW-1185">Reference proteome</keyword>
<reference evidence="2" key="1">
    <citation type="submission" date="2023-08" db="EMBL/GenBank/DDBJ databases">
        <authorList>
            <person name="Chen Y."/>
            <person name="Shah S."/>
            <person name="Dougan E. K."/>
            <person name="Thang M."/>
            <person name="Chan C."/>
        </authorList>
    </citation>
    <scope>NUCLEOTIDE SEQUENCE</scope>
</reference>
<evidence type="ECO:0000256" key="1">
    <source>
        <dbReference type="SAM" id="Phobius"/>
    </source>
</evidence>
<proteinExistence type="predicted"/>
<evidence type="ECO:0000313" key="2">
    <source>
        <dbReference type="EMBL" id="CAJ1377774.1"/>
    </source>
</evidence>
<accession>A0AA36MM73</accession>
<keyword evidence="1" id="KW-0812">Transmembrane</keyword>